<dbReference type="InterPro" id="IPR003864">
    <property type="entry name" value="CSC1/OSCA1-like_7TM"/>
</dbReference>
<protein>
    <recommendedName>
        <fullName evidence="3">CSC1/OSCA1-like 7TM region domain-containing protein</fullName>
    </recommendedName>
</protein>
<dbReference type="Pfam" id="PF02714">
    <property type="entry name" value="RSN1_7TM"/>
    <property type="match status" value="1"/>
</dbReference>
<sequence>MLLSYTLTAVLIIFWALPVAVVVGIISNMHELCTTAPWLAWICKIPTIPLGIISGILPPVLLAVLMMLLPIILRQFTIFESIPKRTGVELSLVTRFLFQVVWALIRCGDAARARYHDKLRLAYMAALLAPVPCAHISGPHPRLCAYTTRTALIGRLSDGALVMRAALFGALHDPPRLRDTDTVHHFPHLHPHPCLAILTRRVGRLVGAYWDTSVGEPLLALRAEKARSVSVANGAVRGASRCLIGSGIDVDNGVLLSGAARCPHEFLGCPYGKAGQMVRGDGDRGTTGPQDRRSGAVVCIYPGRVREQVIAALPSTGLHVRISLITVPLQATSKPTSLDVGPKRTSEHGGIHGVWFHPCVWDHPSLVPGSIHLCHITTNVGATMPSSFWGFWCPYRADFVAAAGPCSCPLLVAIEGHAYSTIPCTAGLQGLPRGSSITYRPARFGDFGTPTGPVSWLLLAPAPAPFLWLLRGLHTALFHALRGCRACPGDHLLPTGQLVLGIWHPYGTDFVAPAGPCSSPLPSVHPYSSTGITQYQWPSSILHVPLCLETVPDSLYDNAQLLQQPVKKRSNSVNPNSSEVATPARCNKGKDQQQPAPPCSTPEKTKRPSGDMLPAVPSGCSTPAARDFYVHIFMEPNMDAITMLIKVADTEHFRFRITPLFALSNAGGTPLTLYERYSPHREAFTSARESGVLGQTNLSESGALIIYRREGLWDWERPGLHALLMELHMQSDCIGGGMFPSFPRVALGEASPSSGKRPYIDVAQDSDDEVEVY</sequence>
<keyword evidence="2" id="KW-0472">Membrane</keyword>
<gene>
    <name evidence="4" type="ORF">B0H17DRAFT_1127133</name>
</gene>
<feature type="compositionally biased region" description="Acidic residues" evidence="1">
    <location>
        <begin position="764"/>
        <end position="773"/>
    </location>
</feature>
<proteinExistence type="predicted"/>
<dbReference type="AlphaFoldDB" id="A0AAD7DZN6"/>
<feature type="transmembrane region" description="Helical" evidence="2">
    <location>
        <begin position="6"/>
        <end position="27"/>
    </location>
</feature>
<dbReference type="GO" id="GO:0005886">
    <property type="term" value="C:plasma membrane"/>
    <property type="evidence" value="ECO:0007669"/>
    <property type="project" value="TreeGrafter"/>
</dbReference>
<feature type="region of interest" description="Disordered" evidence="1">
    <location>
        <begin position="750"/>
        <end position="773"/>
    </location>
</feature>
<evidence type="ECO:0000313" key="4">
    <source>
        <dbReference type="EMBL" id="KAJ7703497.1"/>
    </source>
</evidence>
<dbReference type="InterPro" id="IPR045122">
    <property type="entry name" value="Csc1-like"/>
</dbReference>
<reference evidence="4" key="1">
    <citation type="submission" date="2023-03" db="EMBL/GenBank/DDBJ databases">
        <title>Massive genome expansion in bonnet fungi (Mycena s.s.) driven by repeated elements and novel gene families across ecological guilds.</title>
        <authorList>
            <consortium name="Lawrence Berkeley National Laboratory"/>
            <person name="Harder C.B."/>
            <person name="Miyauchi S."/>
            <person name="Viragh M."/>
            <person name="Kuo A."/>
            <person name="Thoen E."/>
            <person name="Andreopoulos B."/>
            <person name="Lu D."/>
            <person name="Skrede I."/>
            <person name="Drula E."/>
            <person name="Henrissat B."/>
            <person name="Morin E."/>
            <person name="Kohler A."/>
            <person name="Barry K."/>
            <person name="LaButti K."/>
            <person name="Morin E."/>
            <person name="Salamov A."/>
            <person name="Lipzen A."/>
            <person name="Mereny Z."/>
            <person name="Hegedus B."/>
            <person name="Baldrian P."/>
            <person name="Stursova M."/>
            <person name="Weitz H."/>
            <person name="Taylor A."/>
            <person name="Grigoriev I.V."/>
            <person name="Nagy L.G."/>
            <person name="Martin F."/>
            <person name="Kauserud H."/>
        </authorList>
    </citation>
    <scope>NUCLEOTIDE SEQUENCE</scope>
    <source>
        <strain evidence="4">CBHHK067</strain>
    </source>
</reference>
<evidence type="ECO:0000256" key="1">
    <source>
        <dbReference type="SAM" id="MobiDB-lite"/>
    </source>
</evidence>
<feature type="transmembrane region" description="Helical" evidence="2">
    <location>
        <begin position="48"/>
        <end position="72"/>
    </location>
</feature>
<dbReference type="PANTHER" id="PTHR13018:SF143">
    <property type="entry name" value="CSC1_OSCA1-LIKE 7TM REGION DOMAIN-CONTAINING PROTEIN"/>
    <property type="match status" value="1"/>
</dbReference>
<dbReference type="PANTHER" id="PTHR13018">
    <property type="entry name" value="PROBABLE MEMBRANE PROTEIN DUF221-RELATED"/>
    <property type="match status" value="1"/>
</dbReference>
<keyword evidence="2" id="KW-0812">Transmembrane</keyword>
<dbReference type="EMBL" id="JARKIE010000012">
    <property type="protein sequence ID" value="KAJ7703497.1"/>
    <property type="molecule type" value="Genomic_DNA"/>
</dbReference>
<dbReference type="GO" id="GO:0005227">
    <property type="term" value="F:calcium-activated cation channel activity"/>
    <property type="evidence" value="ECO:0007669"/>
    <property type="project" value="InterPro"/>
</dbReference>
<dbReference type="Proteomes" id="UP001221757">
    <property type="component" value="Unassembled WGS sequence"/>
</dbReference>
<feature type="region of interest" description="Disordered" evidence="1">
    <location>
        <begin position="566"/>
        <end position="615"/>
    </location>
</feature>
<feature type="domain" description="CSC1/OSCA1-like 7TM region" evidence="3">
    <location>
        <begin position="3"/>
        <end position="102"/>
    </location>
</feature>
<evidence type="ECO:0000256" key="2">
    <source>
        <dbReference type="SAM" id="Phobius"/>
    </source>
</evidence>
<comment type="caution">
    <text evidence="4">The sequence shown here is derived from an EMBL/GenBank/DDBJ whole genome shotgun (WGS) entry which is preliminary data.</text>
</comment>
<feature type="compositionally biased region" description="Polar residues" evidence="1">
    <location>
        <begin position="571"/>
        <end position="580"/>
    </location>
</feature>
<evidence type="ECO:0000313" key="5">
    <source>
        <dbReference type="Proteomes" id="UP001221757"/>
    </source>
</evidence>
<keyword evidence="5" id="KW-1185">Reference proteome</keyword>
<organism evidence="4 5">
    <name type="scientific">Mycena rosella</name>
    <name type="common">Pink bonnet</name>
    <name type="synonym">Agaricus rosellus</name>
    <dbReference type="NCBI Taxonomy" id="1033263"/>
    <lineage>
        <taxon>Eukaryota</taxon>
        <taxon>Fungi</taxon>
        <taxon>Dikarya</taxon>
        <taxon>Basidiomycota</taxon>
        <taxon>Agaricomycotina</taxon>
        <taxon>Agaricomycetes</taxon>
        <taxon>Agaricomycetidae</taxon>
        <taxon>Agaricales</taxon>
        <taxon>Marasmiineae</taxon>
        <taxon>Mycenaceae</taxon>
        <taxon>Mycena</taxon>
    </lineage>
</organism>
<name>A0AAD7DZN6_MYCRO</name>
<keyword evidence="2" id="KW-1133">Transmembrane helix</keyword>
<evidence type="ECO:0000259" key="3">
    <source>
        <dbReference type="Pfam" id="PF02714"/>
    </source>
</evidence>
<accession>A0AAD7DZN6</accession>